<evidence type="ECO:0000313" key="3">
    <source>
        <dbReference type="Proteomes" id="UP000092460"/>
    </source>
</evidence>
<dbReference type="Proteomes" id="UP000092460">
    <property type="component" value="Unassembled WGS sequence"/>
</dbReference>
<dbReference type="VEuPathDB" id="VectorBase:GPPI038032"/>
<accession>A0A1B0BR79</accession>
<protein>
    <submittedName>
        <fullName evidence="2">Uncharacterized protein</fullName>
    </submittedName>
</protein>
<keyword evidence="3" id="KW-1185">Reference proteome</keyword>
<evidence type="ECO:0000256" key="1">
    <source>
        <dbReference type="SAM" id="MobiDB-lite"/>
    </source>
</evidence>
<sequence length="387" mass="43187">MSKNKPHFKIKLLAGNNVVLVEAPGYESEIFVPQTHKGRIAFVNVIPNRRCSLKSDRSSPSNENTFCGQSAALNTLTKRVLGCDANGRVMRTYGGYDKYSPFGKGSLKERQYGDSSSTKHQTSSNLQTPQSLRSSAPAKNYSRVDSNLSRNCRFSAPSPQVSPLFSTIQSSAGGDATLWSRTKSKAKDKLARKLAYNEETITPTKWRKCLTPIRTYGRSSVTLCKKRSPTKIGRSKVEPTQGKKATCSIDVRKRKLLIDPKTTISPQSFKLQLQKHDPSDEIKDDIYATPHFCLSKDPKTAFDLLTSPARHVSSKLKKQFRNACINKAAGTQRKYKELCNVPPLQPYGISELTTCQRDAGTSEGQKRKKIRSIKTLMQEMQNSNIRT</sequence>
<dbReference type="STRING" id="67801.A0A1B0BR79"/>
<proteinExistence type="predicted"/>
<reference evidence="3" key="1">
    <citation type="submission" date="2015-01" db="EMBL/GenBank/DDBJ databases">
        <authorList>
            <person name="Aksoy S."/>
            <person name="Warren W."/>
            <person name="Wilson R.K."/>
        </authorList>
    </citation>
    <scope>NUCLEOTIDE SEQUENCE [LARGE SCALE GENOMIC DNA]</scope>
    <source>
        <strain evidence="3">IAEA</strain>
    </source>
</reference>
<feature type="region of interest" description="Disordered" evidence="1">
    <location>
        <begin position="107"/>
        <end position="142"/>
    </location>
</feature>
<dbReference type="EnsemblMetazoa" id="GPPI038032-RA">
    <property type="protein sequence ID" value="GPPI038032-PA"/>
    <property type="gene ID" value="GPPI038032"/>
</dbReference>
<dbReference type="EMBL" id="JXJN01018965">
    <property type="status" value="NOT_ANNOTATED_CDS"/>
    <property type="molecule type" value="Genomic_DNA"/>
</dbReference>
<feature type="compositionally biased region" description="Polar residues" evidence="1">
    <location>
        <begin position="113"/>
        <end position="134"/>
    </location>
</feature>
<evidence type="ECO:0000313" key="2">
    <source>
        <dbReference type="EnsemblMetazoa" id="GPPI038032-PA"/>
    </source>
</evidence>
<organism evidence="2 3">
    <name type="scientific">Glossina palpalis gambiensis</name>
    <dbReference type="NCBI Taxonomy" id="67801"/>
    <lineage>
        <taxon>Eukaryota</taxon>
        <taxon>Metazoa</taxon>
        <taxon>Ecdysozoa</taxon>
        <taxon>Arthropoda</taxon>
        <taxon>Hexapoda</taxon>
        <taxon>Insecta</taxon>
        <taxon>Pterygota</taxon>
        <taxon>Neoptera</taxon>
        <taxon>Endopterygota</taxon>
        <taxon>Diptera</taxon>
        <taxon>Brachycera</taxon>
        <taxon>Muscomorpha</taxon>
        <taxon>Hippoboscoidea</taxon>
        <taxon>Glossinidae</taxon>
        <taxon>Glossina</taxon>
    </lineage>
</organism>
<dbReference type="AlphaFoldDB" id="A0A1B0BR79"/>
<name>A0A1B0BR79_9MUSC</name>
<reference evidence="2" key="2">
    <citation type="submission" date="2020-05" db="UniProtKB">
        <authorList>
            <consortium name="EnsemblMetazoa"/>
        </authorList>
    </citation>
    <scope>IDENTIFICATION</scope>
    <source>
        <strain evidence="2">IAEA</strain>
    </source>
</reference>